<dbReference type="AlphaFoldDB" id="A0A1G1WB81"/>
<accession>A0A1G1WB81</accession>
<name>A0A1G1WB81_9BACT</name>
<organism evidence="1 2">
    <name type="scientific">Candidatus Woykebacteria bacterium RBG_13_40_7b</name>
    <dbReference type="NCBI Taxonomy" id="1802594"/>
    <lineage>
        <taxon>Bacteria</taxon>
        <taxon>Candidatus Woykeibacteriota</taxon>
    </lineage>
</organism>
<proteinExistence type="predicted"/>
<sequence>MMLLDARVQAALPNLLDIAVSFNGKHRTKVTLTEKPFACGSGTCYQGIAQIIQGETVTVTFTEGSNGNMGRAVVVLTKSAEEGSDIEVRGEAPFVNIVGWQETSLAIQPPNIQFCFEPKISRQPIDVELFFIMGPYKARE</sequence>
<dbReference type="Proteomes" id="UP000177103">
    <property type="component" value="Unassembled WGS sequence"/>
</dbReference>
<comment type="caution">
    <text evidence="1">The sequence shown here is derived from an EMBL/GenBank/DDBJ whole genome shotgun (WGS) entry which is preliminary data.</text>
</comment>
<gene>
    <name evidence="1" type="ORF">A2Y57_02305</name>
</gene>
<evidence type="ECO:0000313" key="2">
    <source>
        <dbReference type="Proteomes" id="UP000177103"/>
    </source>
</evidence>
<dbReference type="EMBL" id="MHCQ01000005">
    <property type="protein sequence ID" value="OGY24939.1"/>
    <property type="molecule type" value="Genomic_DNA"/>
</dbReference>
<protein>
    <submittedName>
        <fullName evidence="1">Uncharacterized protein</fullName>
    </submittedName>
</protein>
<evidence type="ECO:0000313" key="1">
    <source>
        <dbReference type="EMBL" id="OGY24939.1"/>
    </source>
</evidence>
<reference evidence="1 2" key="1">
    <citation type="journal article" date="2016" name="Nat. Commun.">
        <title>Thousands of microbial genomes shed light on interconnected biogeochemical processes in an aquifer system.</title>
        <authorList>
            <person name="Anantharaman K."/>
            <person name="Brown C.T."/>
            <person name="Hug L.A."/>
            <person name="Sharon I."/>
            <person name="Castelle C.J."/>
            <person name="Probst A.J."/>
            <person name="Thomas B.C."/>
            <person name="Singh A."/>
            <person name="Wilkins M.J."/>
            <person name="Karaoz U."/>
            <person name="Brodie E.L."/>
            <person name="Williams K.H."/>
            <person name="Hubbard S.S."/>
            <person name="Banfield J.F."/>
        </authorList>
    </citation>
    <scope>NUCLEOTIDE SEQUENCE [LARGE SCALE GENOMIC DNA]</scope>
</reference>